<evidence type="ECO:0000256" key="1">
    <source>
        <dbReference type="SAM" id="MobiDB-lite"/>
    </source>
</evidence>
<protein>
    <submittedName>
        <fullName evidence="2">Uncharacterized protein</fullName>
    </submittedName>
</protein>
<organism evidence="2 3">
    <name type="scientific">Golovinomyces cichoracearum</name>
    <dbReference type="NCBI Taxonomy" id="62708"/>
    <lineage>
        <taxon>Eukaryota</taxon>
        <taxon>Fungi</taxon>
        <taxon>Dikarya</taxon>
        <taxon>Ascomycota</taxon>
        <taxon>Pezizomycotina</taxon>
        <taxon>Leotiomycetes</taxon>
        <taxon>Erysiphales</taxon>
        <taxon>Erysiphaceae</taxon>
        <taxon>Golovinomyces</taxon>
    </lineage>
</organism>
<proteinExistence type="predicted"/>
<reference evidence="2 3" key="1">
    <citation type="journal article" date="2018" name="BMC Genomics">
        <title>Comparative genome analyses reveal sequence features reflecting distinct modes of host-adaptation between dicot and monocot powdery mildew.</title>
        <authorList>
            <person name="Wu Y."/>
            <person name="Ma X."/>
            <person name="Pan Z."/>
            <person name="Kale S.D."/>
            <person name="Song Y."/>
            <person name="King H."/>
            <person name="Zhang Q."/>
            <person name="Presley C."/>
            <person name="Deng X."/>
            <person name="Wei C.I."/>
            <person name="Xiao S."/>
        </authorList>
    </citation>
    <scope>NUCLEOTIDE SEQUENCE [LARGE SCALE GENOMIC DNA]</scope>
    <source>
        <strain evidence="2">UMSG1</strain>
    </source>
</reference>
<feature type="compositionally biased region" description="Basic and acidic residues" evidence="1">
    <location>
        <begin position="37"/>
        <end position="51"/>
    </location>
</feature>
<dbReference type="EMBL" id="MCBS01019173">
    <property type="protein sequence ID" value="RKF80585.1"/>
    <property type="molecule type" value="Genomic_DNA"/>
</dbReference>
<evidence type="ECO:0000313" key="3">
    <source>
        <dbReference type="Proteomes" id="UP000285326"/>
    </source>
</evidence>
<evidence type="ECO:0000313" key="2">
    <source>
        <dbReference type="EMBL" id="RKF80585.1"/>
    </source>
</evidence>
<dbReference type="Proteomes" id="UP000285326">
    <property type="component" value="Unassembled WGS sequence"/>
</dbReference>
<feature type="compositionally biased region" description="Polar residues" evidence="1">
    <location>
        <begin position="25"/>
        <end position="36"/>
    </location>
</feature>
<sequence>MAGLLFTHRANCGRVLSDLSERSPVSSGISAQTIRTSLEEPARTGYHETDRSSTASNQAATVLLNIITPNPPLWTEKSNFNLVRLEVLEMETVNAKMMVVVISP</sequence>
<accession>A0A420J1F4</accession>
<gene>
    <name evidence="2" type="ORF">GcM1_191010</name>
</gene>
<comment type="caution">
    <text evidence="2">The sequence shown here is derived from an EMBL/GenBank/DDBJ whole genome shotgun (WGS) entry which is preliminary data.</text>
</comment>
<name>A0A420J1F4_9PEZI</name>
<dbReference type="AlphaFoldDB" id="A0A420J1F4"/>
<feature type="region of interest" description="Disordered" evidence="1">
    <location>
        <begin position="25"/>
        <end position="55"/>
    </location>
</feature>